<protein>
    <submittedName>
        <fullName evidence="1">Uncharacterized protein</fullName>
    </submittedName>
</protein>
<reference evidence="1" key="1">
    <citation type="journal article" date="2014" name="Front. Microbiol.">
        <title>High frequency of phylogenetically diverse reductive dehalogenase-homologous genes in deep subseafloor sedimentary metagenomes.</title>
        <authorList>
            <person name="Kawai M."/>
            <person name="Futagami T."/>
            <person name="Toyoda A."/>
            <person name="Takaki Y."/>
            <person name="Nishi S."/>
            <person name="Hori S."/>
            <person name="Arai W."/>
            <person name="Tsubouchi T."/>
            <person name="Morono Y."/>
            <person name="Uchiyama I."/>
            <person name="Ito T."/>
            <person name="Fujiyama A."/>
            <person name="Inagaki F."/>
            <person name="Takami H."/>
        </authorList>
    </citation>
    <scope>NUCLEOTIDE SEQUENCE</scope>
    <source>
        <strain evidence="1">Expedition CK06-06</strain>
    </source>
</reference>
<proteinExistence type="predicted"/>
<name>X0RSQ7_9ZZZZ</name>
<accession>X0RSQ7</accession>
<dbReference type="AlphaFoldDB" id="X0RSQ7"/>
<comment type="caution">
    <text evidence="1">The sequence shown here is derived from an EMBL/GenBank/DDBJ whole genome shotgun (WGS) entry which is preliminary data.</text>
</comment>
<evidence type="ECO:0000313" key="1">
    <source>
        <dbReference type="EMBL" id="GAF71803.1"/>
    </source>
</evidence>
<gene>
    <name evidence="1" type="ORF">S01H1_12937</name>
</gene>
<sequence length="51" mass="5918">LRIILLDFNIVSLFVVELKSNKTDSLNKKSTLSNNFSTKKNLFVFENNKLE</sequence>
<feature type="non-terminal residue" evidence="1">
    <location>
        <position position="1"/>
    </location>
</feature>
<dbReference type="EMBL" id="BARS01006655">
    <property type="protein sequence ID" value="GAF71803.1"/>
    <property type="molecule type" value="Genomic_DNA"/>
</dbReference>
<organism evidence="1">
    <name type="scientific">marine sediment metagenome</name>
    <dbReference type="NCBI Taxonomy" id="412755"/>
    <lineage>
        <taxon>unclassified sequences</taxon>
        <taxon>metagenomes</taxon>
        <taxon>ecological metagenomes</taxon>
    </lineage>
</organism>